<keyword evidence="9" id="KW-1185">Reference proteome</keyword>
<keyword evidence="2 4" id="KW-0378">Hydrolase</keyword>
<evidence type="ECO:0000256" key="2">
    <source>
        <dbReference type="ARBA" id="ARBA00022801"/>
    </source>
</evidence>
<evidence type="ECO:0000256" key="1">
    <source>
        <dbReference type="ARBA" id="ARBA00022670"/>
    </source>
</evidence>
<dbReference type="PANTHER" id="PTHR35391">
    <property type="entry name" value="C2H2-TYPE DOMAIN-CONTAINING PROTEIN-RELATED"/>
    <property type="match status" value="1"/>
</dbReference>
<keyword evidence="3 4" id="KW-0720">Serine protease</keyword>
<evidence type="ECO:0000256" key="5">
    <source>
        <dbReference type="SAM" id="MobiDB-lite"/>
    </source>
</evidence>
<dbReference type="SUPFAM" id="SSF52743">
    <property type="entry name" value="Subtilisin-like"/>
    <property type="match status" value="1"/>
</dbReference>
<dbReference type="Pfam" id="PF00082">
    <property type="entry name" value="Peptidase_S8"/>
    <property type="match status" value="1"/>
</dbReference>
<dbReference type="InParanoid" id="C7ZP84"/>
<evidence type="ECO:0000256" key="4">
    <source>
        <dbReference type="PROSITE-ProRule" id="PRU01240"/>
    </source>
</evidence>
<name>C7ZP84_FUSV7</name>
<dbReference type="InterPro" id="IPR056002">
    <property type="entry name" value="DUF7580"/>
</dbReference>
<feature type="active site" description="Charge relay system" evidence="4">
    <location>
        <position position="573"/>
    </location>
</feature>
<keyword evidence="1 4" id="KW-0645">Protease</keyword>
<dbReference type="OrthoDB" id="206201at2759"/>
<dbReference type="Pfam" id="PF24476">
    <property type="entry name" value="DUF7580"/>
    <property type="match status" value="1"/>
</dbReference>
<sequence length="1459" mass="164178">MPSKHRVLAELKRALGAFTGRRQAQQLKEVETCDDASQPLEPGEEDSFPAQVLSQTLRSFAEVDVAQLAISHGGAVPPNVEQQMLQIIENHDSGLEAQNNTSPLPSLQALGEYNKVFDMLDDLEPANVSPALTPEQDHSESQLRSEELLDPRVQNCLQFLFTGLTKQLGPCDLSAESKHRHTVSLHLTGFRDQIEDQSHRVFGFYLSSRLDWIPCRWLESREILEAAKPGCGLIRDCEEAKKRLCILLEERQGGRLLPQPDEADCYASISTPTMSLGQLLDTPGLNRQFPSADNPNRFLPLDRATLCLNLALSLLQLSQDEWRQIVWCPENIFFLKNPLSGVVEEKTKPYLSWVVMSTPSVQDNARDMGELACDSHLLHFGRLLMEIHAFERIEEPVHGLELQTTLLMAIQDERSYLPQDSAFVAAVKACLSLEGKIAAAGGGGSSQIRDFIYRNIVVNLGCSVAGKERPQNLSRCSALSKHLAVNSVCQETMLDYDSKLGKTPITIKLVSPLLMIMYGQTSGLTSFSSSTTARNFLKQMDDWLELNIKPLRPMKPPENNTHSQAKIKIAIIDSGASMIDDRIRAAVRGKKIKGGRNFLPSADPHDWDDDCGHGTIVTRLLLKYAPNADIYVAKVTEGSRIDSKGLFCVSQAINWAVQNWQVDIISMSFVVEHEHPGIEEELTQAIDPSYEGPGISRKIVFAAAGNRGGNSLMGWPARRNGVIAIHATDGLGSPVNINANPDHMGDNFATLGQDIEIEWTPEGKQHKEKIYVTGTSFATPIAVAIAANVLEFSSLGRKDIWRYNQVTGSDGFGLPAKAPALLGETTDGDSSSLAYHGDEACMAAGQVRRSCVSFSTPWSSISHISLVDLLCLPRRHHREDQARNMDRREQARISEISCEFEELFTRYVHGSRSHISPGDLLPLPRRHPLEDQARNIDRQEHTRISDISRECDELFMRYVHGSRPQQFAFQSSQQRFWAWWHAFNSFSRPRLPLNFLANEGENAATQQRVELLLGVLRLNLKLALQPTQDSEKVGVSDEIDPLGTLDIALFGIDGSLKRLEKIVSAIHRGAAGSLQERIFAYAGEKRDLIFEEYVNHQVRCSSPGLRKLLFASILYRHYRILHERRTGQRQQRRSDSEEKRFQSKKDSYMRDKRRYIKIHPSRGLEMSITPKPLPSLRNRKTPFARFVKRHIPPPCLKENSGDNTRSHVDQDLQPYFCISQHCAKNLLFFANSTSWVLHMRQVHTTMWVRHLHNPVLWKCALPHDGKVLIEHGTEEGLLEHMKTEHKGLFKSEDHLRSLASSSGVPLPQPLNICPICDYNHLDSRTWVGGDPTQQSEVGTKEHGENSRNAAIQFTLPQVSSSATEALRDHQQTERCISKHLRSLAYYFCHYLIDSRDDRDPDIDNKDKRYPDKGTMLEVWLNEARSDGPFNPWVFEPRKGPSFASTYSVDQVSRAFNNSK</sequence>
<dbReference type="CDD" id="cd00306">
    <property type="entry name" value="Peptidases_S8_S53"/>
    <property type="match status" value="1"/>
</dbReference>
<evidence type="ECO:0000313" key="9">
    <source>
        <dbReference type="Proteomes" id="UP000005206"/>
    </source>
</evidence>
<feature type="active site" description="Charge relay system" evidence="4">
    <location>
        <position position="613"/>
    </location>
</feature>
<dbReference type="InterPro" id="IPR000209">
    <property type="entry name" value="Peptidase_S8/S53_dom"/>
</dbReference>
<dbReference type="eggNOG" id="ENOG502RVWF">
    <property type="taxonomic scope" value="Eukaryota"/>
</dbReference>
<dbReference type="GO" id="GO:0006508">
    <property type="term" value="P:proteolysis"/>
    <property type="evidence" value="ECO:0007669"/>
    <property type="project" value="UniProtKB-KW"/>
</dbReference>
<feature type="domain" description="DUF7580" evidence="7">
    <location>
        <begin position="150"/>
        <end position="461"/>
    </location>
</feature>
<dbReference type="Gene3D" id="3.40.50.200">
    <property type="entry name" value="Peptidase S8/S53 domain"/>
    <property type="match status" value="1"/>
</dbReference>
<evidence type="ECO:0000313" key="8">
    <source>
        <dbReference type="EMBL" id="EEU34102.1"/>
    </source>
</evidence>
<organism evidence="8 9">
    <name type="scientific">Fusarium vanettenii (strain ATCC MYA-4622 / CBS 123669 / FGSC 9596 / NRRL 45880 / 77-13-4)</name>
    <name type="common">Fusarium solani subsp. pisi</name>
    <dbReference type="NCBI Taxonomy" id="660122"/>
    <lineage>
        <taxon>Eukaryota</taxon>
        <taxon>Fungi</taxon>
        <taxon>Dikarya</taxon>
        <taxon>Ascomycota</taxon>
        <taxon>Pezizomycotina</taxon>
        <taxon>Sordariomycetes</taxon>
        <taxon>Hypocreomycetidae</taxon>
        <taxon>Hypocreales</taxon>
        <taxon>Nectriaceae</taxon>
        <taxon>Fusarium</taxon>
        <taxon>Fusarium solani species complex</taxon>
        <taxon>Fusarium vanettenii</taxon>
    </lineage>
</organism>
<dbReference type="InterPro" id="IPR023828">
    <property type="entry name" value="Peptidase_S8_Ser-AS"/>
</dbReference>
<dbReference type="PROSITE" id="PS51892">
    <property type="entry name" value="SUBTILASE"/>
    <property type="match status" value="1"/>
</dbReference>
<dbReference type="PROSITE" id="PS00138">
    <property type="entry name" value="SUBTILASE_SER"/>
    <property type="match status" value="1"/>
</dbReference>
<dbReference type="VEuPathDB" id="FungiDB:NECHADRAFT_85630"/>
<comment type="similarity">
    <text evidence="4">Belongs to the peptidase S8 family.</text>
</comment>
<dbReference type="EMBL" id="GG698970">
    <property type="protein sequence ID" value="EEU34102.1"/>
    <property type="molecule type" value="Genomic_DNA"/>
</dbReference>
<feature type="domain" description="Peptidase S8/S53" evidence="6">
    <location>
        <begin position="566"/>
        <end position="791"/>
    </location>
</feature>
<dbReference type="InterPro" id="IPR036852">
    <property type="entry name" value="Peptidase_S8/S53_dom_sf"/>
</dbReference>
<dbReference type="PANTHER" id="PTHR35391:SF7">
    <property type="entry name" value="C2H2-TYPE DOMAIN-CONTAINING PROTEIN"/>
    <property type="match status" value="1"/>
</dbReference>
<dbReference type="KEGG" id="nhe:NECHADRAFT_85630"/>
<evidence type="ECO:0008006" key="10">
    <source>
        <dbReference type="Google" id="ProtNLM"/>
    </source>
</evidence>
<evidence type="ECO:0000259" key="6">
    <source>
        <dbReference type="Pfam" id="PF00082"/>
    </source>
</evidence>
<dbReference type="Proteomes" id="UP000005206">
    <property type="component" value="Chromosome 10"/>
</dbReference>
<evidence type="ECO:0000259" key="7">
    <source>
        <dbReference type="Pfam" id="PF24476"/>
    </source>
</evidence>
<protein>
    <recommendedName>
        <fullName evidence="10">Peptidase S8/S53 domain-containing protein</fullName>
    </recommendedName>
</protein>
<gene>
    <name evidence="8" type="ORF">NECHADRAFT_85630</name>
</gene>
<reference evidence="8 9" key="1">
    <citation type="journal article" date="2009" name="PLoS Genet.">
        <title>The genome of Nectria haematococca: contribution of supernumerary chromosomes to gene expansion.</title>
        <authorList>
            <person name="Coleman J.J."/>
            <person name="Rounsley S.D."/>
            <person name="Rodriguez-Carres M."/>
            <person name="Kuo A."/>
            <person name="Wasmann C.C."/>
            <person name="Grimwood J."/>
            <person name="Schmutz J."/>
            <person name="Taga M."/>
            <person name="White G.J."/>
            <person name="Zhou S."/>
            <person name="Schwartz D.C."/>
            <person name="Freitag M."/>
            <person name="Ma L.J."/>
            <person name="Danchin E.G."/>
            <person name="Henrissat B."/>
            <person name="Coutinho P.M."/>
            <person name="Nelson D.R."/>
            <person name="Straney D."/>
            <person name="Napoli C.A."/>
            <person name="Barker B.M."/>
            <person name="Gribskov M."/>
            <person name="Rep M."/>
            <person name="Kroken S."/>
            <person name="Molnar I."/>
            <person name="Rensing C."/>
            <person name="Kennell J.C."/>
            <person name="Zamora J."/>
            <person name="Farman M.L."/>
            <person name="Selker E.U."/>
            <person name="Salamov A."/>
            <person name="Shapiro H."/>
            <person name="Pangilinan J."/>
            <person name="Lindquist E."/>
            <person name="Lamers C."/>
            <person name="Grigoriev I.V."/>
            <person name="Geiser D.M."/>
            <person name="Covert S.F."/>
            <person name="Temporini E."/>
            <person name="Vanetten H.D."/>
        </authorList>
    </citation>
    <scope>NUCLEOTIDE SEQUENCE [LARGE SCALE GENOMIC DNA]</scope>
    <source>
        <strain evidence="9">ATCC MYA-4622 / CBS 123669 / FGSC 9596 / NRRL 45880 / 77-13-4</strain>
    </source>
</reference>
<accession>C7ZP84</accession>
<dbReference type="GeneID" id="9677655"/>
<dbReference type="RefSeq" id="XP_003039815.1">
    <property type="nucleotide sequence ID" value="XM_003039769.1"/>
</dbReference>
<evidence type="ECO:0000256" key="3">
    <source>
        <dbReference type="ARBA" id="ARBA00022825"/>
    </source>
</evidence>
<feature type="active site" description="Charge relay system" evidence="4">
    <location>
        <position position="776"/>
    </location>
</feature>
<proteinExistence type="inferred from homology"/>
<dbReference type="GO" id="GO:0004252">
    <property type="term" value="F:serine-type endopeptidase activity"/>
    <property type="evidence" value="ECO:0007669"/>
    <property type="project" value="UniProtKB-UniRule"/>
</dbReference>
<feature type="region of interest" description="Disordered" evidence="5">
    <location>
        <begin position="1124"/>
        <end position="1147"/>
    </location>
</feature>
<dbReference type="HOGENOM" id="CLU_250845_0_0_1"/>